<evidence type="ECO:0000256" key="5">
    <source>
        <dbReference type="ARBA" id="ARBA00022970"/>
    </source>
</evidence>
<feature type="domain" description="Amino acid transporter transmembrane" evidence="10">
    <location>
        <begin position="146"/>
        <end position="549"/>
    </location>
</feature>
<keyword evidence="4 9" id="KW-0812">Transmembrane</keyword>
<feature type="transmembrane region" description="Helical" evidence="9">
    <location>
        <begin position="225"/>
        <end position="247"/>
    </location>
</feature>
<reference evidence="11" key="1">
    <citation type="submission" date="2014-02" db="EMBL/GenBank/DDBJ databases">
        <authorList>
            <person name="Genoscope - CEA"/>
        </authorList>
    </citation>
    <scope>NUCLEOTIDE SEQUENCE</scope>
    <source>
        <strain evidence="11">LS3</strain>
    </source>
</reference>
<feature type="transmembrane region" description="Helical" evidence="9">
    <location>
        <begin position="362"/>
        <end position="386"/>
    </location>
</feature>
<keyword evidence="5" id="KW-0029">Amino-acid transport</keyword>
<protein>
    <submittedName>
        <fullName evidence="11">ARAD1A06578p</fullName>
    </submittedName>
</protein>
<dbReference type="InterPro" id="IPR013057">
    <property type="entry name" value="AA_transpt_TM"/>
</dbReference>
<evidence type="ECO:0000313" key="11">
    <source>
        <dbReference type="EMBL" id="CDP33310.1"/>
    </source>
</evidence>
<organism evidence="11">
    <name type="scientific">Blastobotrys adeninivorans</name>
    <name type="common">Yeast</name>
    <name type="synonym">Arxula adeninivorans</name>
    <dbReference type="NCBI Taxonomy" id="409370"/>
    <lineage>
        <taxon>Eukaryota</taxon>
        <taxon>Fungi</taxon>
        <taxon>Dikarya</taxon>
        <taxon>Ascomycota</taxon>
        <taxon>Saccharomycotina</taxon>
        <taxon>Dipodascomycetes</taxon>
        <taxon>Dipodascales</taxon>
        <taxon>Trichomonascaceae</taxon>
        <taxon>Blastobotrys</taxon>
    </lineage>
</organism>
<dbReference type="GO" id="GO:0005774">
    <property type="term" value="C:vacuolar membrane"/>
    <property type="evidence" value="ECO:0007669"/>
    <property type="project" value="TreeGrafter"/>
</dbReference>
<dbReference type="GO" id="GO:0015179">
    <property type="term" value="F:L-amino acid transmembrane transporter activity"/>
    <property type="evidence" value="ECO:0007669"/>
    <property type="project" value="TreeGrafter"/>
</dbReference>
<reference evidence="11" key="2">
    <citation type="submission" date="2014-06" db="EMBL/GenBank/DDBJ databases">
        <title>The complete genome of Blastobotrys (Arxula) adeninivorans LS3 - a yeast of biotechnological interest.</title>
        <authorList>
            <person name="Kunze G."/>
            <person name="Gaillardin C."/>
            <person name="Czernicka M."/>
            <person name="Durrens P."/>
            <person name="Martin T."/>
            <person name="Boer E."/>
            <person name="Gabaldon T."/>
            <person name="Cruz J."/>
            <person name="Talla E."/>
            <person name="Marck C."/>
            <person name="Goffeau A."/>
            <person name="Barbe V."/>
            <person name="Baret P."/>
            <person name="Baronian K."/>
            <person name="Beier S."/>
            <person name="Bleykasten C."/>
            <person name="Bode R."/>
            <person name="Casaregola S."/>
            <person name="Despons L."/>
            <person name="Fairhead C."/>
            <person name="Giersberg M."/>
            <person name="Gierski P."/>
            <person name="Hahnel U."/>
            <person name="Hartmann A."/>
            <person name="Jankowska D."/>
            <person name="Jubin C."/>
            <person name="Jung P."/>
            <person name="Lafontaine I."/>
            <person name="Leh-Louis V."/>
            <person name="Lemaire M."/>
            <person name="Marcet-Houben M."/>
            <person name="Mascher M."/>
            <person name="Morel G."/>
            <person name="Richard G.-F."/>
            <person name="Riechen J."/>
            <person name="Sacerdot C."/>
            <person name="Sarkar A."/>
            <person name="Savel G."/>
            <person name="Schacherer J."/>
            <person name="Sherman D."/>
            <person name="Straub M.-L."/>
            <person name="Stein N."/>
            <person name="Thierry A."/>
            <person name="Trautwein-Schult A."/>
            <person name="Westhof E."/>
            <person name="Worch S."/>
            <person name="Dujon B."/>
            <person name="Souciet J.-L."/>
            <person name="Wincker P."/>
            <person name="Scholz U."/>
            <person name="Neuveglise N."/>
        </authorList>
    </citation>
    <scope>NUCLEOTIDE SEQUENCE</scope>
    <source>
        <strain evidence="11">LS3</strain>
    </source>
</reference>
<evidence type="ECO:0000256" key="6">
    <source>
        <dbReference type="ARBA" id="ARBA00022989"/>
    </source>
</evidence>
<dbReference type="EMBL" id="HG937691">
    <property type="protein sequence ID" value="CDP33310.1"/>
    <property type="molecule type" value="Genomic_DNA"/>
</dbReference>
<sequence length="562" mass="61816">MYGSIPVPSGGSHRRRSTGSFANGSVNSVEHFRASYTRAQSFLSMGSPHRQRSFFIEATSGSDIYEDTVDEVGDDDIEGYYDEQSGLLRVPPERRERRVSYSAPVDEGYEIIEEHEANCEDSDVEPVIVRTTKDPEGNTMVRVAGQSTAQQTIFNSVNVLIGIGVFSLPLGFAYSGWLFGMIFMAFAGGSTMYTAILLSKCQDTDHTLVTYADIAYAAFGTRARVLVSILFSVELLGSGVSMFVLFADSLNALIPHISVTAFKLIAFALVTPLTLLPLRFLSVASLIGISGILLLLGTVLTAGVRTGAHPGSLLHPMDTWFLPRQWFAVPLSIGIFMVPWGGHAVFPNIYRDMRRPKSYKNALATVYQLTFFCDIAFAVSGFLMFGRTITGEVTKNVLLIPGTSKITGYIITGVVGLIPIVKTPLSARPIVSTVDILLGINSHHRLHYHHSHHSHNTHESSRWKEIGDMIGKMSTTILTVASFCALSILFPDFERILAFAGSALCVVTCLTLPIAFYLKLYKDRISRTELIVDYILIALSIVLAILGTIWSCLPTRWFRLDN</sequence>
<evidence type="ECO:0000256" key="3">
    <source>
        <dbReference type="ARBA" id="ARBA00022448"/>
    </source>
</evidence>
<evidence type="ECO:0000256" key="7">
    <source>
        <dbReference type="ARBA" id="ARBA00023136"/>
    </source>
</evidence>
<comment type="similarity">
    <text evidence="2">Belongs to the amino acid/polyamine transporter 2 family.</text>
</comment>
<gene>
    <name evidence="11" type="ORF">GNLVRS02_ARAD1A06578g</name>
</gene>
<feature type="transmembrane region" description="Helical" evidence="9">
    <location>
        <begin position="326"/>
        <end position="350"/>
    </location>
</feature>
<feature type="transmembrane region" description="Helical" evidence="9">
    <location>
        <begin position="152"/>
        <end position="172"/>
    </location>
</feature>
<keyword evidence="3" id="KW-0813">Transport</keyword>
<name>A0A060SWN5_BLAAD</name>
<feature type="region of interest" description="Disordered" evidence="8">
    <location>
        <begin position="1"/>
        <end position="24"/>
    </location>
</feature>
<evidence type="ECO:0000256" key="1">
    <source>
        <dbReference type="ARBA" id="ARBA00004141"/>
    </source>
</evidence>
<feature type="transmembrane region" description="Helical" evidence="9">
    <location>
        <begin position="470"/>
        <end position="490"/>
    </location>
</feature>
<feature type="transmembrane region" description="Helical" evidence="9">
    <location>
        <begin position="530"/>
        <end position="550"/>
    </location>
</feature>
<feature type="transmembrane region" description="Helical" evidence="9">
    <location>
        <begin position="496"/>
        <end position="518"/>
    </location>
</feature>
<feature type="transmembrane region" description="Helical" evidence="9">
    <location>
        <begin position="283"/>
        <end position="306"/>
    </location>
</feature>
<evidence type="ECO:0000256" key="9">
    <source>
        <dbReference type="SAM" id="Phobius"/>
    </source>
</evidence>
<evidence type="ECO:0000256" key="8">
    <source>
        <dbReference type="SAM" id="MobiDB-lite"/>
    </source>
</evidence>
<feature type="transmembrane region" description="Helical" evidence="9">
    <location>
        <begin position="178"/>
        <end position="198"/>
    </location>
</feature>
<evidence type="ECO:0000259" key="10">
    <source>
        <dbReference type="Pfam" id="PF01490"/>
    </source>
</evidence>
<accession>A0A060SWN5</accession>
<feature type="transmembrane region" description="Helical" evidence="9">
    <location>
        <begin position="253"/>
        <end position="276"/>
    </location>
</feature>
<dbReference type="PANTHER" id="PTHR22950">
    <property type="entry name" value="AMINO ACID TRANSPORTER"/>
    <property type="match status" value="1"/>
</dbReference>
<feature type="transmembrane region" description="Helical" evidence="9">
    <location>
        <begin position="406"/>
        <end position="425"/>
    </location>
</feature>
<dbReference type="PhylomeDB" id="A0A060SWN5"/>
<dbReference type="PANTHER" id="PTHR22950:SF692">
    <property type="entry name" value="TRANSMEMBRANE AMINO ACID TRANSPORTER FAMILY PROTEIN"/>
    <property type="match status" value="1"/>
</dbReference>
<dbReference type="Pfam" id="PF01490">
    <property type="entry name" value="Aa_trans"/>
    <property type="match status" value="1"/>
</dbReference>
<evidence type="ECO:0000256" key="4">
    <source>
        <dbReference type="ARBA" id="ARBA00022692"/>
    </source>
</evidence>
<dbReference type="AlphaFoldDB" id="A0A060SWN5"/>
<keyword evidence="7 9" id="KW-0472">Membrane</keyword>
<evidence type="ECO:0000256" key="2">
    <source>
        <dbReference type="ARBA" id="ARBA00008066"/>
    </source>
</evidence>
<keyword evidence="6 9" id="KW-1133">Transmembrane helix</keyword>
<proteinExistence type="inferred from homology"/>
<comment type="subcellular location">
    <subcellularLocation>
        <location evidence="1">Membrane</location>
        <topology evidence="1">Multi-pass membrane protein</topology>
    </subcellularLocation>
</comment>